<dbReference type="HOGENOM" id="CLU_031471_0_0_1"/>
<dbReference type="CDD" id="cd09630">
    <property type="entry name" value="CDH_like_cytochrome"/>
    <property type="match status" value="1"/>
</dbReference>
<dbReference type="KEGG" id="bcom:BAUCODRAFT_30260"/>
<keyword evidence="5 8" id="KW-1133">Transmembrane helix</keyword>
<feature type="transmembrane region" description="Helical" evidence="8">
    <location>
        <begin position="304"/>
        <end position="326"/>
    </location>
</feature>
<evidence type="ECO:0000259" key="10">
    <source>
        <dbReference type="PROSITE" id="PS50836"/>
    </source>
</evidence>
<keyword evidence="4" id="KW-0249">Electron transport</keyword>
<feature type="compositionally biased region" description="Low complexity" evidence="7">
    <location>
        <begin position="406"/>
        <end position="418"/>
    </location>
</feature>
<keyword evidence="2" id="KW-0813">Transport</keyword>
<feature type="chain" id="PRO_5004022072" description="DOMON domain-containing protein" evidence="9">
    <location>
        <begin position="21"/>
        <end position="501"/>
    </location>
</feature>
<dbReference type="Gene3D" id="1.20.120.1770">
    <property type="match status" value="1"/>
</dbReference>
<organism evidence="11 12">
    <name type="scientific">Baudoinia panamericana (strain UAMH 10762)</name>
    <name type="common">Angels' share fungus</name>
    <name type="synonym">Baudoinia compniacensis (strain UAMH 10762)</name>
    <dbReference type="NCBI Taxonomy" id="717646"/>
    <lineage>
        <taxon>Eukaryota</taxon>
        <taxon>Fungi</taxon>
        <taxon>Dikarya</taxon>
        <taxon>Ascomycota</taxon>
        <taxon>Pezizomycotina</taxon>
        <taxon>Dothideomycetes</taxon>
        <taxon>Dothideomycetidae</taxon>
        <taxon>Mycosphaerellales</taxon>
        <taxon>Teratosphaeriaceae</taxon>
        <taxon>Baudoinia</taxon>
    </lineage>
</organism>
<feature type="signal peptide" evidence="9">
    <location>
        <begin position="1"/>
        <end position="20"/>
    </location>
</feature>
<dbReference type="Pfam" id="PF03188">
    <property type="entry name" value="Cytochrom_B561"/>
    <property type="match status" value="1"/>
</dbReference>
<dbReference type="PANTHER" id="PTHR47797">
    <property type="entry name" value="DEHYDROGENASE, PUTATIVE (AFU_ORTHOLOGUE AFUA_8G05805)-RELATED"/>
    <property type="match status" value="1"/>
</dbReference>
<dbReference type="InterPro" id="IPR006593">
    <property type="entry name" value="Cyt_b561/ferric_Rdtase_TM"/>
</dbReference>
<evidence type="ECO:0000256" key="7">
    <source>
        <dbReference type="SAM" id="MobiDB-lite"/>
    </source>
</evidence>
<evidence type="ECO:0000256" key="6">
    <source>
        <dbReference type="ARBA" id="ARBA00023136"/>
    </source>
</evidence>
<evidence type="ECO:0000313" key="12">
    <source>
        <dbReference type="Proteomes" id="UP000011761"/>
    </source>
</evidence>
<sequence>MSSVWSILLPLIALLNLTIAANSTIPSSIYTYTSSVDGQSFTFAINIDQSKKDVYFHLSAPAGNSWVGVGFGNQMKGALMLVAYASENGTGVTVSPRTASAHSEPSYYSDASCKLLWDSDLLDGNTVQSYGYGGDFGSIIVNAVCSNITQWPAGALSTTSQDFIFAVGPGSTGGMNLHSDSLTADLRRHDAYGGFTMDLSKAVSKDSSTAGVPRPNGGNDTYTTSNASDGFLSGDNDPAPAIHGFIMCFSFVIIFPLGSLIVRALRRVIMHAVIQGIGLFLVICATAGGIIISAEYNRSKNFATAHQIFGILCFLGLIFQLGLGIVNHRIYKKTQQPTTFGKIHRYLGPAIIFLGIINAPLGFVLAQNPRLCLPYLVILLMVAILWLLVRFSAQICCRGRNKRRQQQQQQQAEGVPMGPVGGMPPGPEGYQYPQYGPGGGPAGGTSGLSPYSQAPPAYGRQPYERQASYGPGESEGVPLRPYESQASGIQNQQPVHPRPMV</sequence>
<dbReference type="CDD" id="cd08760">
    <property type="entry name" value="Cyt_b561_FRRS1_like"/>
    <property type="match status" value="1"/>
</dbReference>
<dbReference type="Proteomes" id="UP000011761">
    <property type="component" value="Unassembled WGS sequence"/>
</dbReference>
<feature type="transmembrane region" description="Helical" evidence="8">
    <location>
        <begin position="373"/>
        <end position="393"/>
    </location>
</feature>
<dbReference type="Pfam" id="PF16010">
    <property type="entry name" value="CDH-cyt"/>
    <property type="match status" value="1"/>
</dbReference>
<dbReference type="InterPro" id="IPR005018">
    <property type="entry name" value="DOMON_domain"/>
</dbReference>
<feature type="compositionally biased region" description="Polar residues" evidence="7">
    <location>
        <begin position="484"/>
        <end position="494"/>
    </location>
</feature>
<dbReference type="InterPro" id="IPR015920">
    <property type="entry name" value="Cellobiose_DH-like_cyt"/>
</dbReference>
<dbReference type="EMBL" id="KB445551">
    <property type="protein sequence ID" value="EMC99846.1"/>
    <property type="molecule type" value="Genomic_DNA"/>
</dbReference>
<dbReference type="GeneID" id="19111167"/>
<evidence type="ECO:0000256" key="1">
    <source>
        <dbReference type="ARBA" id="ARBA00004370"/>
    </source>
</evidence>
<proteinExistence type="predicted"/>
<feature type="domain" description="DOMON" evidence="10">
    <location>
        <begin position="39"/>
        <end position="168"/>
    </location>
</feature>
<dbReference type="PANTHER" id="PTHR47797:SF1">
    <property type="entry name" value="CYTOCHROME B561 DOMAIN-CONTAINING PROTEIN-RELATED"/>
    <property type="match status" value="1"/>
</dbReference>
<keyword evidence="9" id="KW-0732">Signal</keyword>
<dbReference type="SUPFAM" id="SSF49344">
    <property type="entry name" value="CBD9-like"/>
    <property type="match status" value="1"/>
</dbReference>
<keyword evidence="3 8" id="KW-0812">Transmembrane</keyword>
<dbReference type="AlphaFoldDB" id="M2MSJ2"/>
<feature type="transmembrane region" description="Helical" evidence="8">
    <location>
        <begin position="241"/>
        <end position="262"/>
    </location>
</feature>
<dbReference type="STRING" id="717646.M2MSJ2"/>
<protein>
    <recommendedName>
        <fullName evidence="10">DOMON domain-containing protein</fullName>
    </recommendedName>
</protein>
<comment type="subcellular location">
    <subcellularLocation>
        <location evidence="1">Membrane</location>
    </subcellularLocation>
</comment>
<dbReference type="OrthoDB" id="19261at2759"/>
<keyword evidence="12" id="KW-1185">Reference proteome</keyword>
<evidence type="ECO:0000256" key="4">
    <source>
        <dbReference type="ARBA" id="ARBA00022982"/>
    </source>
</evidence>
<name>M2MSJ2_BAUPA</name>
<dbReference type="SMART" id="SM00664">
    <property type="entry name" value="DoH"/>
    <property type="match status" value="1"/>
</dbReference>
<dbReference type="SMART" id="SM00665">
    <property type="entry name" value="B561"/>
    <property type="match status" value="1"/>
</dbReference>
<evidence type="ECO:0000256" key="2">
    <source>
        <dbReference type="ARBA" id="ARBA00022448"/>
    </source>
</evidence>
<feature type="transmembrane region" description="Helical" evidence="8">
    <location>
        <begin position="346"/>
        <end position="367"/>
    </location>
</feature>
<dbReference type="RefSeq" id="XP_007672985.1">
    <property type="nucleotide sequence ID" value="XM_007674795.1"/>
</dbReference>
<dbReference type="GO" id="GO:0016020">
    <property type="term" value="C:membrane"/>
    <property type="evidence" value="ECO:0007669"/>
    <property type="project" value="UniProtKB-SubCell"/>
</dbReference>
<dbReference type="Gene3D" id="2.60.40.1210">
    <property type="entry name" value="Cellobiose dehydrogenase, cytochrome domain"/>
    <property type="match status" value="1"/>
</dbReference>
<feature type="compositionally biased region" description="Gly residues" evidence="7">
    <location>
        <begin position="436"/>
        <end position="446"/>
    </location>
</feature>
<dbReference type="OMA" id="RWHWINQ"/>
<keyword evidence="6 8" id="KW-0472">Membrane</keyword>
<evidence type="ECO:0000313" key="11">
    <source>
        <dbReference type="EMBL" id="EMC99846.1"/>
    </source>
</evidence>
<accession>M2MSJ2</accession>
<gene>
    <name evidence="11" type="ORF">BAUCODRAFT_30260</name>
</gene>
<feature type="region of interest" description="Disordered" evidence="7">
    <location>
        <begin position="406"/>
        <end position="501"/>
    </location>
</feature>
<reference evidence="11 12" key="1">
    <citation type="journal article" date="2012" name="PLoS Pathog.">
        <title>Diverse lifestyles and strategies of plant pathogenesis encoded in the genomes of eighteen Dothideomycetes fungi.</title>
        <authorList>
            <person name="Ohm R.A."/>
            <person name="Feau N."/>
            <person name="Henrissat B."/>
            <person name="Schoch C.L."/>
            <person name="Horwitz B.A."/>
            <person name="Barry K.W."/>
            <person name="Condon B.J."/>
            <person name="Copeland A.C."/>
            <person name="Dhillon B."/>
            <person name="Glaser F."/>
            <person name="Hesse C.N."/>
            <person name="Kosti I."/>
            <person name="LaButti K."/>
            <person name="Lindquist E.A."/>
            <person name="Lucas S."/>
            <person name="Salamov A.A."/>
            <person name="Bradshaw R.E."/>
            <person name="Ciuffetti L."/>
            <person name="Hamelin R.C."/>
            <person name="Kema G.H.J."/>
            <person name="Lawrence C."/>
            <person name="Scott J.A."/>
            <person name="Spatafora J.W."/>
            <person name="Turgeon B.G."/>
            <person name="de Wit P.J.G.M."/>
            <person name="Zhong S."/>
            <person name="Goodwin S.B."/>
            <person name="Grigoriev I.V."/>
        </authorList>
    </citation>
    <scope>NUCLEOTIDE SEQUENCE [LARGE SCALE GENOMIC DNA]</scope>
    <source>
        <strain evidence="11 12">UAMH 10762</strain>
    </source>
</reference>
<feature type="transmembrane region" description="Helical" evidence="8">
    <location>
        <begin position="269"/>
        <end position="292"/>
    </location>
</feature>
<dbReference type="PROSITE" id="PS50836">
    <property type="entry name" value="DOMON"/>
    <property type="match status" value="1"/>
</dbReference>
<evidence type="ECO:0000256" key="3">
    <source>
        <dbReference type="ARBA" id="ARBA00022692"/>
    </source>
</evidence>
<evidence type="ECO:0000256" key="8">
    <source>
        <dbReference type="SAM" id="Phobius"/>
    </source>
</evidence>
<dbReference type="eggNOG" id="ENOG502SJ74">
    <property type="taxonomic scope" value="Eukaryota"/>
</dbReference>
<evidence type="ECO:0000256" key="9">
    <source>
        <dbReference type="SAM" id="SignalP"/>
    </source>
</evidence>
<evidence type="ECO:0000256" key="5">
    <source>
        <dbReference type="ARBA" id="ARBA00022989"/>
    </source>
</evidence>